<protein>
    <recommendedName>
        <fullName evidence="4">Holin</fullName>
    </recommendedName>
</protein>
<dbReference type="RefSeq" id="WP_104565595.1">
    <property type="nucleotide sequence ID" value="NZ_CATVXE010000006.1"/>
</dbReference>
<comment type="caution">
    <text evidence="2">The sequence shown here is derived from an EMBL/GenBank/DDBJ whole genome shotgun (WGS) entry which is preliminary data.</text>
</comment>
<keyword evidence="1" id="KW-0812">Transmembrane</keyword>
<name>A0AAD2AL11_9RALS</name>
<gene>
    <name evidence="2" type="ORF">R77591_01657</name>
</gene>
<reference evidence="2" key="1">
    <citation type="submission" date="2023-07" db="EMBL/GenBank/DDBJ databases">
        <authorList>
            <person name="Peeters C."/>
        </authorList>
    </citation>
    <scope>NUCLEOTIDE SEQUENCE</scope>
    <source>
        <strain evidence="2">R-77591</strain>
    </source>
</reference>
<dbReference type="EMBL" id="CATVXE010000006">
    <property type="protein sequence ID" value="CAJ0682084.1"/>
    <property type="molecule type" value="Genomic_DNA"/>
</dbReference>
<keyword evidence="1" id="KW-0472">Membrane</keyword>
<evidence type="ECO:0000313" key="3">
    <source>
        <dbReference type="Proteomes" id="UP001190002"/>
    </source>
</evidence>
<keyword evidence="1" id="KW-1133">Transmembrane helix</keyword>
<evidence type="ECO:0000256" key="1">
    <source>
        <dbReference type="SAM" id="Phobius"/>
    </source>
</evidence>
<dbReference type="AlphaFoldDB" id="A0AAD2AL11"/>
<evidence type="ECO:0008006" key="4">
    <source>
        <dbReference type="Google" id="ProtNLM"/>
    </source>
</evidence>
<feature type="transmembrane region" description="Helical" evidence="1">
    <location>
        <begin position="30"/>
        <end position="47"/>
    </location>
</feature>
<accession>A0AAD2AL11</accession>
<proteinExistence type="predicted"/>
<sequence length="60" mass="6978">MHDHDNWAAIIKNAISLVLAWLSHVTASDLVVWLTIIYTASNTWFLWRDKHFKRGTDGKL</sequence>
<organism evidence="2 3">
    <name type="scientific">Ralstonia mannitolilytica</name>
    <dbReference type="NCBI Taxonomy" id="105219"/>
    <lineage>
        <taxon>Bacteria</taxon>
        <taxon>Pseudomonadati</taxon>
        <taxon>Pseudomonadota</taxon>
        <taxon>Betaproteobacteria</taxon>
        <taxon>Burkholderiales</taxon>
        <taxon>Burkholderiaceae</taxon>
        <taxon>Ralstonia</taxon>
    </lineage>
</organism>
<dbReference type="Proteomes" id="UP001190002">
    <property type="component" value="Unassembled WGS sequence"/>
</dbReference>
<evidence type="ECO:0000313" key="2">
    <source>
        <dbReference type="EMBL" id="CAJ0682084.1"/>
    </source>
</evidence>